<evidence type="ECO:0000259" key="4">
    <source>
        <dbReference type="PROSITE" id="PS50102"/>
    </source>
</evidence>
<dbReference type="InterPro" id="IPR050502">
    <property type="entry name" value="Euk_RNA-bind_prot"/>
</dbReference>
<dbReference type="PANTHER" id="PTHR48025">
    <property type="entry name" value="OS02G0815200 PROTEIN"/>
    <property type="match status" value="1"/>
</dbReference>
<dbReference type="InterPro" id="IPR035979">
    <property type="entry name" value="RBD_domain_sf"/>
</dbReference>
<dbReference type="PANTHER" id="PTHR48025:SF1">
    <property type="entry name" value="RRM DOMAIN-CONTAINING PROTEIN"/>
    <property type="match status" value="1"/>
</dbReference>
<evidence type="ECO:0000256" key="1">
    <source>
        <dbReference type="ARBA" id="ARBA00022884"/>
    </source>
</evidence>
<proteinExistence type="predicted"/>
<dbReference type="SUPFAM" id="SSF54928">
    <property type="entry name" value="RNA-binding domain, RBD"/>
    <property type="match status" value="2"/>
</dbReference>
<keyword evidence="1 2" id="KW-0694">RNA-binding</keyword>
<dbReference type="Pfam" id="PF00076">
    <property type="entry name" value="RRM_1"/>
    <property type="match status" value="3"/>
</dbReference>
<accession>A0A7M5UX14</accession>
<sequence length="400" mass="45097">MEPQDVPDANATVLYVGNLDKRVTDAMMINILKTGLGHIENKILACNMFPGDMNNPDGYCFVQFEDNNAACQAMTFLNGRDFCGKKVKVNWATNTTTGGPPKVIGTSVTIYVGNLDDTIDENDLRTAFEVFGEIINIKVVRDPVTNKSKNIGFISYTNKPDAEKAIRDMNQAMLKTRSIKTNWATRNQNQKREELDYDEVFRETETTNCTVYVGGIPVNCQDAQIRRHFEDHGKVTDVRIFPAKNYAFVRFESHAAAATAIVKTNGSDLMGSTLKCWWGKEGPEGGSSRPHNNYNNSHHGGGYNKDHTHAMQNMTPQQQQQYMQQYMQQYNPYYQQQYYQYWMQQYQYQQQMQQNGGGAGGNPAASGGNYQQNGYQGYGQQSAGSNQGGDHQQQSYQQQN</sequence>
<organism evidence="5 6">
    <name type="scientific">Clytia hemisphaerica</name>
    <dbReference type="NCBI Taxonomy" id="252671"/>
    <lineage>
        <taxon>Eukaryota</taxon>
        <taxon>Metazoa</taxon>
        <taxon>Cnidaria</taxon>
        <taxon>Hydrozoa</taxon>
        <taxon>Hydroidolina</taxon>
        <taxon>Leptothecata</taxon>
        <taxon>Obeliida</taxon>
        <taxon>Clytiidae</taxon>
        <taxon>Clytia</taxon>
    </lineage>
</organism>
<evidence type="ECO:0000256" key="3">
    <source>
        <dbReference type="SAM" id="MobiDB-lite"/>
    </source>
</evidence>
<protein>
    <recommendedName>
        <fullName evidence="4">RRM domain-containing protein</fullName>
    </recommendedName>
</protein>
<dbReference type="Proteomes" id="UP000594262">
    <property type="component" value="Unplaced"/>
</dbReference>
<feature type="domain" description="RRM" evidence="4">
    <location>
        <begin position="108"/>
        <end position="186"/>
    </location>
</feature>
<feature type="region of interest" description="Disordered" evidence="3">
    <location>
        <begin position="353"/>
        <end position="400"/>
    </location>
</feature>
<name>A0A7M5UX14_9CNID</name>
<feature type="compositionally biased region" description="Low complexity" evidence="3">
    <location>
        <begin position="362"/>
        <end position="400"/>
    </location>
</feature>
<dbReference type="SMART" id="SM00360">
    <property type="entry name" value="RRM"/>
    <property type="match status" value="3"/>
</dbReference>
<dbReference type="Gene3D" id="3.30.70.330">
    <property type="match status" value="3"/>
</dbReference>
<dbReference type="InterPro" id="IPR012677">
    <property type="entry name" value="Nucleotide-bd_a/b_plait_sf"/>
</dbReference>
<evidence type="ECO:0000313" key="5">
    <source>
        <dbReference type="EnsemblMetazoa" id="CLYHEMP007244.1"/>
    </source>
</evidence>
<dbReference type="RefSeq" id="XP_066914740.1">
    <property type="nucleotide sequence ID" value="XM_067058639.1"/>
</dbReference>
<evidence type="ECO:0000313" key="6">
    <source>
        <dbReference type="Proteomes" id="UP000594262"/>
    </source>
</evidence>
<dbReference type="GO" id="GO:0005634">
    <property type="term" value="C:nucleus"/>
    <property type="evidence" value="ECO:0007669"/>
    <property type="project" value="TreeGrafter"/>
</dbReference>
<dbReference type="GO" id="GO:0003729">
    <property type="term" value="F:mRNA binding"/>
    <property type="evidence" value="ECO:0007669"/>
    <property type="project" value="TreeGrafter"/>
</dbReference>
<dbReference type="InterPro" id="IPR000504">
    <property type="entry name" value="RRM_dom"/>
</dbReference>
<evidence type="ECO:0000256" key="2">
    <source>
        <dbReference type="PROSITE-ProRule" id="PRU00176"/>
    </source>
</evidence>
<keyword evidence="6" id="KW-1185">Reference proteome</keyword>
<dbReference type="GeneID" id="136801942"/>
<dbReference type="PROSITE" id="PS50102">
    <property type="entry name" value="RRM"/>
    <property type="match status" value="3"/>
</dbReference>
<dbReference type="OrthoDB" id="439808at2759"/>
<dbReference type="AlphaFoldDB" id="A0A7M5UX14"/>
<feature type="domain" description="RRM" evidence="4">
    <location>
        <begin position="12"/>
        <end position="94"/>
    </location>
</feature>
<feature type="region of interest" description="Disordered" evidence="3">
    <location>
        <begin position="282"/>
        <end position="308"/>
    </location>
</feature>
<feature type="domain" description="RRM" evidence="4">
    <location>
        <begin position="209"/>
        <end position="281"/>
    </location>
</feature>
<dbReference type="EnsemblMetazoa" id="CLYHEMT007244.1">
    <property type="protein sequence ID" value="CLYHEMP007244.1"/>
    <property type="gene ID" value="CLYHEMG007244"/>
</dbReference>
<reference evidence="5" key="1">
    <citation type="submission" date="2021-01" db="UniProtKB">
        <authorList>
            <consortium name="EnsemblMetazoa"/>
        </authorList>
    </citation>
    <scope>IDENTIFICATION</scope>
</reference>